<dbReference type="InterPro" id="IPR017853">
    <property type="entry name" value="GH"/>
</dbReference>
<dbReference type="AlphaFoldDB" id="A0A550C6X6"/>
<keyword evidence="7 17" id="KW-1133">Transmembrane helix</keyword>
<evidence type="ECO:0000256" key="1">
    <source>
        <dbReference type="ARBA" id="ARBA00004401"/>
    </source>
</evidence>
<evidence type="ECO:0000256" key="15">
    <source>
        <dbReference type="ARBA" id="ARBA00041260"/>
    </source>
</evidence>
<dbReference type="InterPro" id="IPR050386">
    <property type="entry name" value="Glycosyl_hydrolase_5"/>
</dbReference>
<dbReference type="GO" id="GO:0071555">
    <property type="term" value="P:cell wall organization"/>
    <property type="evidence" value="ECO:0007669"/>
    <property type="project" value="UniProtKB-KW"/>
</dbReference>
<dbReference type="InterPro" id="IPR001547">
    <property type="entry name" value="Glyco_hydro_5"/>
</dbReference>
<dbReference type="GO" id="GO:0005576">
    <property type="term" value="C:extracellular region"/>
    <property type="evidence" value="ECO:0007669"/>
    <property type="project" value="TreeGrafter"/>
</dbReference>
<evidence type="ECO:0000256" key="5">
    <source>
        <dbReference type="ARBA" id="ARBA00022801"/>
    </source>
</evidence>
<feature type="transmembrane region" description="Helical" evidence="17">
    <location>
        <begin position="97"/>
        <end position="118"/>
    </location>
</feature>
<dbReference type="PANTHER" id="PTHR31297">
    <property type="entry name" value="GLUCAN ENDO-1,6-BETA-GLUCOSIDASE B"/>
    <property type="match status" value="1"/>
</dbReference>
<dbReference type="GO" id="GO:0009251">
    <property type="term" value="P:glucan catabolic process"/>
    <property type="evidence" value="ECO:0007669"/>
    <property type="project" value="TreeGrafter"/>
</dbReference>
<keyword evidence="8 17" id="KW-0472">Membrane</keyword>
<keyword evidence="10" id="KW-0326">Glycosidase</keyword>
<dbReference type="GO" id="GO:0005886">
    <property type="term" value="C:plasma membrane"/>
    <property type="evidence" value="ECO:0007669"/>
    <property type="project" value="UniProtKB-SubCell"/>
</dbReference>
<proteinExistence type="inferred from homology"/>
<keyword evidence="9" id="KW-0325">Glycoprotein</keyword>
<feature type="domain" description="Glycoside hydrolase family 5" evidence="18">
    <location>
        <begin position="253"/>
        <end position="455"/>
    </location>
</feature>
<evidence type="ECO:0000256" key="14">
    <source>
        <dbReference type="ARBA" id="ARBA00038929"/>
    </source>
</evidence>
<keyword evidence="4 17" id="KW-0812">Transmembrane</keyword>
<name>A0A550C6X6_9AGAR</name>
<keyword evidence="6" id="KW-0735">Signal-anchor</keyword>
<dbReference type="STRING" id="97359.A0A550C6X6"/>
<dbReference type="GO" id="GO:0009986">
    <property type="term" value="C:cell surface"/>
    <property type="evidence" value="ECO:0007669"/>
    <property type="project" value="TreeGrafter"/>
</dbReference>
<evidence type="ECO:0000256" key="3">
    <source>
        <dbReference type="ARBA" id="ARBA00022475"/>
    </source>
</evidence>
<evidence type="ECO:0000256" key="11">
    <source>
        <dbReference type="ARBA" id="ARBA00023316"/>
    </source>
</evidence>
<evidence type="ECO:0000256" key="9">
    <source>
        <dbReference type="ARBA" id="ARBA00023180"/>
    </source>
</evidence>
<evidence type="ECO:0000256" key="13">
    <source>
        <dbReference type="ARBA" id="ARBA00037126"/>
    </source>
</evidence>
<keyword evidence="5 19" id="KW-0378">Hydrolase</keyword>
<feature type="region of interest" description="Disordered" evidence="16">
    <location>
        <begin position="122"/>
        <end position="153"/>
    </location>
</feature>
<accession>A0A550C6X6</accession>
<dbReference type="Gene3D" id="3.20.20.80">
    <property type="entry name" value="Glycosidases"/>
    <property type="match status" value="1"/>
</dbReference>
<comment type="similarity">
    <text evidence="2">Belongs to the glycosyl hydrolase 5 (cellulase A) family.</text>
</comment>
<evidence type="ECO:0000256" key="7">
    <source>
        <dbReference type="ARBA" id="ARBA00022989"/>
    </source>
</evidence>
<dbReference type="EMBL" id="VDMD01000021">
    <property type="protein sequence ID" value="TRM60543.1"/>
    <property type="molecule type" value="Genomic_DNA"/>
</dbReference>
<comment type="catalytic activity">
    <reaction evidence="12">
        <text>Successive hydrolysis of beta-D-glucose units from the non-reducing ends of (1-&gt;3)-beta-D-glucans, releasing alpha-glucose.</text>
        <dbReference type="EC" id="3.2.1.58"/>
    </reaction>
</comment>
<evidence type="ECO:0000256" key="2">
    <source>
        <dbReference type="ARBA" id="ARBA00005641"/>
    </source>
</evidence>
<dbReference type="SUPFAM" id="SSF51445">
    <property type="entry name" value="(Trans)glycosidases"/>
    <property type="match status" value="1"/>
</dbReference>
<comment type="caution">
    <text evidence="19">The sequence shown here is derived from an EMBL/GenBank/DDBJ whole genome shotgun (WGS) entry which is preliminary data.</text>
</comment>
<dbReference type="EC" id="3.2.1.58" evidence="14"/>
<evidence type="ECO:0000256" key="10">
    <source>
        <dbReference type="ARBA" id="ARBA00023295"/>
    </source>
</evidence>
<comment type="subcellular location">
    <subcellularLocation>
        <location evidence="1">Cell membrane</location>
        <topology evidence="1">Single-pass type II membrane protein</topology>
    </subcellularLocation>
</comment>
<dbReference type="GO" id="GO:0004338">
    <property type="term" value="F:glucan exo-1,3-beta-glucosidase activity"/>
    <property type="evidence" value="ECO:0007669"/>
    <property type="project" value="UniProtKB-EC"/>
</dbReference>
<organism evidence="19 20">
    <name type="scientific">Schizophyllum amplum</name>
    <dbReference type="NCBI Taxonomy" id="97359"/>
    <lineage>
        <taxon>Eukaryota</taxon>
        <taxon>Fungi</taxon>
        <taxon>Dikarya</taxon>
        <taxon>Basidiomycota</taxon>
        <taxon>Agaricomycotina</taxon>
        <taxon>Agaricomycetes</taxon>
        <taxon>Agaricomycetidae</taxon>
        <taxon>Agaricales</taxon>
        <taxon>Schizophyllaceae</taxon>
        <taxon>Schizophyllum</taxon>
    </lineage>
</organism>
<feature type="compositionally biased region" description="Low complexity" evidence="16">
    <location>
        <begin position="140"/>
        <end position="149"/>
    </location>
</feature>
<dbReference type="Pfam" id="PF00150">
    <property type="entry name" value="Cellulase"/>
    <property type="match status" value="1"/>
</dbReference>
<evidence type="ECO:0000259" key="18">
    <source>
        <dbReference type="Pfam" id="PF00150"/>
    </source>
</evidence>
<gene>
    <name evidence="19" type="ORF">BD626DRAFT_504380</name>
</gene>
<dbReference type="PANTHER" id="PTHR31297:SF34">
    <property type="entry name" value="GLUCAN 1,3-BETA-GLUCOSIDASE 2"/>
    <property type="match status" value="1"/>
</dbReference>
<keyword evidence="11" id="KW-0961">Cell wall biogenesis/degradation</keyword>
<evidence type="ECO:0000256" key="17">
    <source>
        <dbReference type="SAM" id="Phobius"/>
    </source>
</evidence>
<evidence type="ECO:0000313" key="20">
    <source>
        <dbReference type="Proteomes" id="UP000320762"/>
    </source>
</evidence>
<reference evidence="19 20" key="1">
    <citation type="journal article" date="2019" name="New Phytol.">
        <title>Comparative genomics reveals unique wood-decay strategies and fruiting body development in the Schizophyllaceae.</title>
        <authorList>
            <person name="Almasi E."/>
            <person name="Sahu N."/>
            <person name="Krizsan K."/>
            <person name="Balint B."/>
            <person name="Kovacs G.M."/>
            <person name="Kiss B."/>
            <person name="Cseklye J."/>
            <person name="Drula E."/>
            <person name="Henrissat B."/>
            <person name="Nagy I."/>
            <person name="Chovatia M."/>
            <person name="Adam C."/>
            <person name="LaButti K."/>
            <person name="Lipzen A."/>
            <person name="Riley R."/>
            <person name="Grigoriev I.V."/>
            <person name="Nagy L.G."/>
        </authorList>
    </citation>
    <scope>NUCLEOTIDE SEQUENCE [LARGE SCALE GENOMIC DNA]</scope>
    <source>
        <strain evidence="19 20">NL-1724</strain>
    </source>
</reference>
<evidence type="ECO:0000256" key="8">
    <source>
        <dbReference type="ARBA" id="ARBA00023136"/>
    </source>
</evidence>
<evidence type="ECO:0000256" key="12">
    <source>
        <dbReference type="ARBA" id="ARBA00036824"/>
    </source>
</evidence>
<keyword evidence="3" id="KW-1003">Cell membrane</keyword>
<feature type="compositionally biased region" description="Gly residues" evidence="16">
    <location>
        <begin position="127"/>
        <end position="139"/>
    </location>
</feature>
<dbReference type="Proteomes" id="UP000320762">
    <property type="component" value="Unassembled WGS sequence"/>
</dbReference>
<sequence length="698" mass="74889">MAGKYRTPCLTSTMPGITPEATDAYITGDETAFISLQNRYQDTPSSPVPSSYAAMDTPTASTPMLTPKAEDTPFLVGTLHDAAAEPPPKGVSRRRKMLIAGIAALIVIIVAVVVPVVLTRHHDDSGGGEGSSSSGGGNTSGATSGRSGSLITTEDGSTFTYTNDFGGEWVAAPKQPFGEGGQAQTWSPRIGGDEDWVWGVHTVRGVNLGGWLVTEPFIVPSLYEKYLGKTDVEIWDEWTLCVAMGGDFATELENHYKTFITEQDFAEIAGAGLNWVRIPIGFWAIETMNDEPFLEGTSWTYLLKAIQWGRKYGIRIYLDLHSLPGSQNGWNHSGKQGSVNFMNGVMGIANAQRTLTYIRIIVEFVSQPQYRDVVPVVGIVNEILWSGIGETGVKSFYWAAYDAIRTSTGVGQGPYIAVHDGFQGPPKWEGFMEGADRLILDQHPYMAFMNDHTTSIHDLAKKPCEWAIATNQSSKAFGVTIGGEFSGALNDCGYWLSGIGSTPGYPNCAPFDDWTSYNNSMIVALNDAVLASMDALQNWFFWTWKIGNSSTLGTSSSPMWHYKLGLERGWMPKDPRGAIGHCAQVLSSSQPFDGNYPETATGGAGAGTLASTLAFPPETLMPSFTASDIALLPTYTPTGTIRSLFGPTFTAAPDAAVGTGWNNDADTELAFVPVSGCSYPDAWNATAALVPTATCAGA</sequence>
<evidence type="ECO:0000256" key="4">
    <source>
        <dbReference type="ARBA" id="ARBA00022692"/>
    </source>
</evidence>
<evidence type="ECO:0000256" key="6">
    <source>
        <dbReference type="ARBA" id="ARBA00022968"/>
    </source>
</evidence>
<dbReference type="OrthoDB" id="62120at2759"/>
<evidence type="ECO:0000256" key="16">
    <source>
        <dbReference type="SAM" id="MobiDB-lite"/>
    </source>
</evidence>
<protein>
    <recommendedName>
        <fullName evidence="14">glucan 1,3-beta-glucosidase</fullName>
        <ecNumber evidence="14">3.2.1.58</ecNumber>
    </recommendedName>
    <alternativeName>
        <fullName evidence="15">Exo-1,3-beta-glucanase D</fullName>
    </alternativeName>
</protein>
<comment type="function">
    <text evidence="13">Glucosidase involved in the degradation of cellulosic biomass. Active on lichenan.</text>
</comment>
<keyword evidence="20" id="KW-1185">Reference proteome</keyword>
<evidence type="ECO:0000313" key="19">
    <source>
        <dbReference type="EMBL" id="TRM60543.1"/>
    </source>
</evidence>